<comment type="caution">
    <text evidence="2">The sequence shown here is derived from an EMBL/GenBank/DDBJ whole genome shotgun (WGS) entry which is preliminary data.</text>
</comment>
<gene>
    <name evidence="2" type="ORF">AFCDBAGC_3166</name>
</gene>
<feature type="domain" description="DUF1737" evidence="1">
    <location>
        <begin position="11"/>
        <end position="57"/>
    </location>
</feature>
<dbReference type="Proteomes" id="UP001055117">
    <property type="component" value="Unassembled WGS sequence"/>
</dbReference>
<dbReference type="RefSeq" id="WP_147829810.1">
    <property type="nucleotide sequence ID" value="NZ_BPQG01000048.1"/>
</dbReference>
<dbReference type="InterPro" id="IPR013619">
    <property type="entry name" value="DUF1737"/>
</dbReference>
<accession>A0ABQ4QKG0</accession>
<evidence type="ECO:0000313" key="2">
    <source>
        <dbReference type="EMBL" id="GJD45295.1"/>
    </source>
</evidence>
<proteinExistence type="predicted"/>
<evidence type="ECO:0000259" key="1">
    <source>
        <dbReference type="Pfam" id="PF08410"/>
    </source>
</evidence>
<dbReference type="EMBL" id="BPQG01000048">
    <property type="protein sequence ID" value="GJD45295.1"/>
    <property type="molecule type" value="Genomic_DNA"/>
</dbReference>
<protein>
    <recommendedName>
        <fullName evidence="1">DUF1737 domain-containing protein</fullName>
    </recommendedName>
</protein>
<sequence>MTSQPPDGLPAYRLLTGKDDAAFCRRVSDALALGYVLYGSPAATFNGTHVVVAQAVVWPSASR</sequence>
<name>A0ABQ4QKG0_9HYPH</name>
<keyword evidence="3" id="KW-1185">Reference proteome</keyword>
<reference evidence="2 3" key="1">
    <citation type="journal article" date="2021" name="Front. Microbiol.">
        <title>Comprehensive Comparative Genomics and Phenotyping of Methylobacterium Species.</title>
        <authorList>
            <person name="Alessa O."/>
            <person name="Ogura Y."/>
            <person name="Fujitani Y."/>
            <person name="Takami H."/>
            <person name="Hayashi T."/>
            <person name="Sahin N."/>
            <person name="Tani A."/>
        </authorList>
    </citation>
    <scope>NUCLEOTIDE SEQUENCE [LARGE SCALE GENOMIC DNA]</scope>
    <source>
        <strain evidence="2 3">DSM 23679</strain>
    </source>
</reference>
<dbReference type="Pfam" id="PF08410">
    <property type="entry name" value="DUF1737"/>
    <property type="match status" value="1"/>
</dbReference>
<evidence type="ECO:0000313" key="3">
    <source>
        <dbReference type="Proteomes" id="UP001055117"/>
    </source>
</evidence>
<organism evidence="2 3">
    <name type="scientific">Methylobacterium cerastii</name>
    <dbReference type="NCBI Taxonomy" id="932741"/>
    <lineage>
        <taxon>Bacteria</taxon>
        <taxon>Pseudomonadati</taxon>
        <taxon>Pseudomonadota</taxon>
        <taxon>Alphaproteobacteria</taxon>
        <taxon>Hyphomicrobiales</taxon>
        <taxon>Methylobacteriaceae</taxon>
        <taxon>Methylobacterium</taxon>
    </lineage>
</organism>